<evidence type="ECO:0000313" key="4">
    <source>
        <dbReference type="Proteomes" id="UP001523262"/>
    </source>
</evidence>
<dbReference type="InterPro" id="IPR018337">
    <property type="entry name" value="Cell_wall/Cho-bd_repeat"/>
</dbReference>
<dbReference type="Gene3D" id="2.10.270.10">
    <property type="entry name" value="Cholin Binding"/>
    <property type="match status" value="1"/>
</dbReference>
<dbReference type="Proteomes" id="UP001523262">
    <property type="component" value="Unassembled WGS sequence"/>
</dbReference>
<keyword evidence="1" id="KW-0677">Repeat</keyword>
<protein>
    <recommendedName>
        <fullName evidence="5">Cell wall-binding protein</fullName>
    </recommendedName>
</protein>
<gene>
    <name evidence="3" type="ORF">NDK43_10960</name>
</gene>
<dbReference type="Pfam" id="PF19127">
    <property type="entry name" value="Choline_bind_3"/>
    <property type="match status" value="1"/>
</dbReference>
<feature type="repeat" description="Cell wall-binding" evidence="2">
    <location>
        <begin position="2"/>
        <end position="21"/>
    </location>
</feature>
<evidence type="ECO:0000256" key="2">
    <source>
        <dbReference type="PROSITE-ProRule" id="PRU00591"/>
    </source>
</evidence>
<sequence length="60" mass="6973">MKTGWLSYNNNWYFLNNDCSMATGWVLTGGKWYYLYSSGIMAHDTKIGSYRLGHDGAWIR</sequence>
<keyword evidence="4" id="KW-1185">Reference proteome</keyword>
<dbReference type="PROSITE" id="PS51170">
    <property type="entry name" value="CW"/>
    <property type="match status" value="2"/>
</dbReference>
<reference evidence="3 4" key="1">
    <citation type="submission" date="2022-06" db="EMBL/GenBank/DDBJ databases">
        <authorList>
            <person name="Jeon C.O."/>
        </authorList>
    </citation>
    <scope>NUCLEOTIDE SEQUENCE [LARGE SCALE GENOMIC DNA]</scope>
    <source>
        <strain evidence="3 4">KCTC 13943</strain>
    </source>
</reference>
<organism evidence="3 4">
    <name type="scientific">Neobacillus pocheonensis</name>
    <dbReference type="NCBI Taxonomy" id="363869"/>
    <lineage>
        <taxon>Bacteria</taxon>
        <taxon>Bacillati</taxon>
        <taxon>Bacillota</taxon>
        <taxon>Bacilli</taxon>
        <taxon>Bacillales</taxon>
        <taxon>Bacillaceae</taxon>
        <taxon>Neobacillus</taxon>
    </lineage>
</organism>
<feature type="repeat" description="Cell wall-binding" evidence="2">
    <location>
        <begin position="22"/>
        <end position="41"/>
    </location>
</feature>
<dbReference type="EMBL" id="JAMQCR010000001">
    <property type="protein sequence ID" value="MCM2532813.1"/>
    <property type="molecule type" value="Genomic_DNA"/>
</dbReference>
<evidence type="ECO:0008006" key="5">
    <source>
        <dbReference type="Google" id="ProtNLM"/>
    </source>
</evidence>
<dbReference type="SUPFAM" id="SSF69360">
    <property type="entry name" value="Cell wall binding repeat"/>
    <property type="match status" value="1"/>
</dbReference>
<evidence type="ECO:0000256" key="1">
    <source>
        <dbReference type="ARBA" id="ARBA00022737"/>
    </source>
</evidence>
<comment type="caution">
    <text evidence="3">The sequence shown here is derived from an EMBL/GenBank/DDBJ whole genome shotgun (WGS) entry which is preliminary data.</text>
</comment>
<evidence type="ECO:0000313" key="3">
    <source>
        <dbReference type="EMBL" id="MCM2532813.1"/>
    </source>
</evidence>
<name>A0ABT0W930_9BACI</name>
<proteinExistence type="predicted"/>
<accession>A0ABT0W930</accession>